<dbReference type="AlphaFoldDB" id="A0A174J7J0"/>
<proteinExistence type="predicted"/>
<reference evidence="1 2" key="1">
    <citation type="submission" date="2015-09" db="EMBL/GenBank/DDBJ databases">
        <authorList>
            <consortium name="Pathogen Informatics"/>
        </authorList>
    </citation>
    <scope>NUCLEOTIDE SEQUENCE [LARGE SCALE GENOMIC DNA]</scope>
    <source>
        <strain evidence="1 2">2789STDY5834855</strain>
    </source>
</reference>
<protein>
    <submittedName>
        <fullName evidence="1">Uncharacterized protein</fullName>
    </submittedName>
</protein>
<organism evidence="1 2">
    <name type="scientific">Clostridium disporicum</name>
    <dbReference type="NCBI Taxonomy" id="84024"/>
    <lineage>
        <taxon>Bacteria</taxon>
        <taxon>Bacillati</taxon>
        <taxon>Bacillota</taxon>
        <taxon>Clostridia</taxon>
        <taxon>Eubacteriales</taxon>
        <taxon>Clostridiaceae</taxon>
        <taxon>Clostridium</taxon>
    </lineage>
</organism>
<evidence type="ECO:0000313" key="2">
    <source>
        <dbReference type="Proteomes" id="UP000095558"/>
    </source>
</evidence>
<dbReference type="InterPro" id="IPR036890">
    <property type="entry name" value="HATPase_C_sf"/>
</dbReference>
<dbReference type="SUPFAM" id="SSF55874">
    <property type="entry name" value="ATPase domain of HSP90 chaperone/DNA topoisomerase II/histidine kinase"/>
    <property type="match status" value="1"/>
</dbReference>
<accession>A0A174J7J0</accession>
<dbReference type="EMBL" id="CYZV01000109">
    <property type="protein sequence ID" value="CUO94631.1"/>
    <property type="molecule type" value="Genomic_DNA"/>
</dbReference>
<evidence type="ECO:0000313" key="1">
    <source>
        <dbReference type="EMBL" id="CUO94631.1"/>
    </source>
</evidence>
<sequence>MGLYITKLLCDKYDGDLKVYNAADGGAIVTITLYL</sequence>
<name>A0A174J7J0_9CLOT</name>
<gene>
    <name evidence="1" type="ORF">ERS852470_03740</name>
</gene>
<dbReference type="Proteomes" id="UP000095558">
    <property type="component" value="Unassembled WGS sequence"/>
</dbReference>